<dbReference type="InterPro" id="IPR002477">
    <property type="entry name" value="Peptidoglycan-bd-like"/>
</dbReference>
<name>A0ABT6ZMI5_9ACTN</name>
<gene>
    <name evidence="2" type="ORF">QJ043_09275</name>
</gene>
<evidence type="ECO:0000259" key="1">
    <source>
        <dbReference type="Pfam" id="PF01471"/>
    </source>
</evidence>
<feature type="domain" description="Peptidoglycan binding-like" evidence="1">
    <location>
        <begin position="10"/>
        <end position="68"/>
    </location>
</feature>
<evidence type="ECO:0000313" key="2">
    <source>
        <dbReference type="EMBL" id="MDJ1130265.1"/>
    </source>
</evidence>
<protein>
    <submittedName>
        <fullName evidence="2">Peptidoglycan-binding protein</fullName>
    </submittedName>
</protein>
<dbReference type="InterPro" id="IPR036366">
    <property type="entry name" value="PGBDSf"/>
</dbReference>
<keyword evidence="3" id="KW-1185">Reference proteome</keyword>
<proteinExistence type="predicted"/>
<dbReference type="Gene3D" id="1.10.101.10">
    <property type="entry name" value="PGBD-like superfamily/PGBD"/>
    <property type="match status" value="2"/>
</dbReference>
<dbReference type="Proteomes" id="UP001431693">
    <property type="component" value="Unassembled WGS sequence"/>
</dbReference>
<dbReference type="EMBL" id="JASJEX010000005">
    <property type="protein sequence ID" value="MDJ1130265.1"/>
    <property type="molecule type" value="Genomic_DNA"/>
</dbReference>
<dbReference type="SUPFAM" id="SSF47090">
    <property type="entry name" value="PGBD-like"/>
    <property type="match status" value="2"/>
</dbReference>
<reference evidence="2" key="1">
    <citation type="submission" date="2023-05" db="EMBL/GenBank/DDBJ databases">
        <title>[olsenella] sp. nov., isolated from a pig farm feces dump.</title>
        <authorList>
            <person name="Chang Y.-H."/>
        </authorList>
    </citation>
    <scope>NUCLEOTIDE SEQUENCE</scope>
    <source>
        <strain evidence="2">YH-ols2217</strain>
    </source>
</reference>
<comment type="caution">
    <text evidence="2">The sequence shown here is derived from an EMBL/GenBank/DDBJ whole genome shotgun (WGS) entry which is preliminary data.</text>
</comment>
<accession>A0ABT6ZMI5</accession>
<dbReference type="InterPro" id="IPR036365">
    <property type="entry name" value="PGBD-like_sf"/>
</dbReference>
<dbReference type="Pfam" id="PF01471">
    <property type="entry name" value="PG_binding_1"/>
    <property type="match status" value="2"/>
</dbReference>
<dbReference type="RefSeq" id="WP_283713496.1">
    <property type="nucleotide sequence ID" value="NZ_JASJEW010000004.1"/>
</dbReference>
<feature type="domain" description="Peptidoglycan binding-like" evidence="1">
    <location>
        <begin position="89"/>
        <end position="144"/>
    </location>
</feature>
<organism evidence="2 3">
    <name type="scientific">Kribbibacterium absianum</name>
    <dbReference type="NCBI Taxonomy" id="3044210"/>
    <lineage>
        <taxon>Bacteria</taxon>
        <taxon>Bacillati</taxon>
        <taxon>Actinomycetota</taxon>
        <taxon>Coriobacteriia</taxon>
        <taxon>Coriobacteriales</taxon>
        <taxon>Kribbibacteriaceae</taxon>
        <taxon>Kribbibacterium</taxon>
    </lineage>
</organism>
<evidence type="ECO:0000313" key="3">
    <source>
        <dbReference type="Proteomes" id="UP001431693"/>
    </source>
</evidence>
<sequence>MEPVRKGTTGVAVEDIQDRLTALGYRVSEVERKAQEYGPSTAEAVERFRMDKGLPVGDEVDTATWSALVDEGYHMGDRTLYLRLPNFHGNDVRTMQNALNVLGFPVGEVDGYFGAHTEAAVKLFQENTGMLADGMAFQDTFQALWRLYHVWGDKEATGVPDSLGAVGFARAASVLEENAIALCAGDPVARNVAGRIWNLATATSEHSGLVLLNSAGELPRDATVLFELTSVPKEPRPGVAQVSMDACGDDLPRRLRTAYAASRHKPPCVRIQLPEAAAAYDGSFTSSQAQMVAGVILDAICSAFSMA</sequence>